<dbReference type="PROSITE" id="PS00211">
    <property type="entry name" value="ABC_TRANSPORTER_1"/>
    <property type="match status" value="1"/>
</dbReference>
<dbReference type="InterPro" id="IPR003439">
    <property type="entry name" value="ABC_transporter-like_ATP-bd"/>
</dbReference>
<feature type="domain" description="ABC transporter" evidence="7">
    <location>
        <begin position="4"/>
        <end position="238"/>
    </location>
</feature>
<dbReference type="RefSeq" id="WP_148690359.1">
    <property type="nucleotide sequence ID" value="NZ_CP020477.1"/>
</dbReference>
<accession>A0A1W6JWH7</accession>
<dbReference type="Pfam" id="PF17912">
    <property type="entry name" value="OB_MalK"/>
    <property type="match status" value="1"/>
</dbReference>
<dbReference type="InterPro" id="IPR003593">
    <property type="entry name" value="AAA+_ATPase"/>
</dbReference>
<keyword evidence="6" id="KW-0472">Membrane</keyword>
<evidence type="ECO:0000259" key="7">
    <source>
        <dbReference type="PROSITE" id="PS50893"/>
    </source>
</evidence>
<dbReference type="InterPro" id="IPR047641">
    <property type="entry name" value="ABC_transpr_MalK/UgpC-like"/>
</dbReference>
<dbReference type="SUPFAM" id="SSF50331">
    <property type="entry name" value="MOP-like"/>
    <property type="match status" value="1"/>
</dbReference>
<evidence type="ECO:0000256" key="2">
    <source>
        <dbReference type="ARBA" id="ARBA00022475"/>
    </source>
</evidence>
<dbReference type="EMBL" id="CP020477">
    <property type="protein sequence ID" value="ARM74613.1"/>
    <property type="molecule type" value="Genomic_DNA"/>
</dbReference>
<protein>
    <submittedName>
        <fullName evidence="8">ABC transporter ATP-binding protein</fullName>
    </submittedName>
</protein>
<dbReference type="PANTHER" id="PTHR43875:SF15">
    <property type="entry name" value="TREHALOSE IMPORT ATP-BINDING PROTEIN SUGC"/>
    <property type="match status" value="1"/>
</dbReference>
<evidence type="ECO:0000313" key="8">
    <source>
        <dbReference type="EMBL" id="ARM74613.1"/>
    </source>
</evidence>
<evidence type="ECO:0000256" key="4">
    <source>
        <dbReference type="ARBA" id="ARBA00022840"/>
    </source>
</evidence>
<dbReference type="GO" id="GO:0016887">
    <property type="term" value="F:ATP hydrolysis activity"/>
    <property type="evidence" value="ECO:0007669"/>
    <property type="project" value="InterPro"/>
</dbReference>
<dbReference type="PROSITE" id="PS50893">
    <property type="entry name" value="ABC_TRANSPORTER_2"/>
    <property type="match status" value="1"/>
</dbReference>
<evidence type="ECO:0000313" key="9">
    <source>
        <dbReference type="Proteomes" id="UP000193404"/>
    </source>
</evidence>
<dbReference type="AlphaFoldDB" id="A0A1W6JWH7"/>
<keyword evidence="9" id="KW-1185">Reference proteome</keyword>
<evidence type="ECO:0000256" key="1">
    <source>
        <dbReference type="ARBA" id="ARBA00022448"/>
    </source>
</evidence>
<dbReference type="InterPro" id="IPR012340">
    <property type="entry name" value="NA-bd_OB-fold"/>
</dbReference>
<gene>
    <name evidence="8" type="ORF">B6F84_00270</name>
</gene>
<dbReference type="GO" id="GO:0055052">
    <property type="term" value="C:ATP-binding cassette (ABC) transporter complex, substrate-binding subunit-containing"/>
    <property type="evidence" value="ECO:0007669"/>
    <property type="project" value="TreeGrafter"/>
</dbReference>
<dbReference type="InterPro" id="IPR008995">
    <property type="entry name" value="Mo/tungstate-bd_C_term_dom"/>
</dbReference>
<evidence type="ECO:0000256" key="5">
    <source>
        <dbReference type="ARBA" id="ARBA00022967"/>
    </source>
</evidence>
<sequence>MEYIRLEDIWKIYTQKKKKTEVLRGLNLSIEKGELVVVLGPSGEGKTTLLRIISGLLKQDKGHVYLRGEIVDNVPPKDRNVSMVFQNYAIYPFMNVYDNIAFPLKLMHKSKEEIRSKVLEVSKMLRIDELLDRKPSQLSGGQMQRVAIARALVKGDDIILMDEPLANLDAQVRVIARDELKQLHRKLNTTIVYVTHDQTEALSLATKVALIHQGVIQAYGDPMEIYNNPNSDWVGSFIGTPPMNIIEGKIEGDYIVSNDIKIPVPITYKKLLKDNQKIKIGFRPENVKFGEGIEVYVDMVERVGPYTVIYVDIGGQIIRLIEKGQAKVEKGDKIKFSIDQDQIVIFDINSGKNLIEEENDKNS</sequence>
<proteinExistence type="predicted"/>
<dbReference type="InterPro" id="IPR040582">
    <property type="entry name" value="OB_MalK-like"/>
</dbReference>
<dbReference type="GeneID" id="41589306"/>
<evidence type="ECO:0000256" key="6">
    <source>
        <dbReference type="ARBA" id="ARBA00023136"/>
    </source>
</evidence>
<dbReference type="Pfam" id="PF00005">
    <property type="entry name" value="ABC_tran"/>
    <property type="match status" value="1"/>
</dbReference>
<name>A0A1W6JWH7_9CREN</name>
<keyword evidence="4 8" id="KW-0067">ATP-binding</keyword>
<dbReference type="SMART" id="SM00382">
    <property type="entry name" value="AAA"/>
    <property type="match status" value="1"/>
</dbReference>
<keyword evidence="2" id="KW-1003">Cell membrane</keyword>
<evidence type="ECO:0000256" key="3">
    <source>
        <dbReference type="ARBA" id="ARBA00022741"/>
    </source>
</evidence>
<dbReference type="KEGG" id="aman:B6F84_00270"/>
<dbReference type="InterPro" id="IPR017871">
    <property type="entry name" value="ABC_transporter-like_CS"/>
</dbReference>
<reference evidence="8 9" key="1">
    <citation type="submission" date="2017-03" db="EMBL/GenBank/DDBJ databases">
        <title>Sulfur activation and transportation mechanism of thermophilic Archaea Acidianus manzaensis YN-25.</title>
        <authorList>
            <person name="Ma Y."/>
            <person name="Yang Y."/>
            <person name="Xia J."/>
        </authorList>
    </citation>
    <scope>NUCLEOTIDE SEQUENCE [LARGE SCALE GENOMIC DNA]</scope>
    <source>
        <strain evidence="8 9">YN-25</strain>
    </source>
</reference>
<keyword evidence="1" id="KW-0813">Transport</keyword>
<dbReference type="GO" id="GO:0022857">
    <property type="term" value="F:transmembrane transporter activity"/>
    <property type="evidence" value="ECO:0007669"/>
    <property type="project" value="UniProtKB-ARBA"/>
</dbReference>
<keyword evidence="5" id="KW-1278">Translocase</keyword>
<organism evidence="8 9">
    <name type="scientific">Acidianus manzaensis</name>
    <dbReference type="NCBI Taxonomy" id="282676"/>
    <lineage>
        <taxon>Archaea</taxon>
        <taxon>Thermoproteota</taxon>
        <taxon>Thermoprotei</taxon>
        <taxon>Sulfolobales</taxon>
        <taxon>Sulfolobaceae</taxon>
        <taxon>Acidianus</taxon>
    </lineage>
</organism>
<dbReference type="Proteomes" id="UP000193404">
    <property type="component" value="Chromosome"/>
</dbReference>
<dbReference type="Gene3D" id="2.40.50.100">
    <property type="match status" value="1"/>
</dbReference>
<dbReference type="Gene3D" id="2.40.50.140">
    <property type="entry name" value="Nucleic acid-binding proteins"/>
    <property type="match status" value="1"/>
</dbReference>
<dbReference type="FunFam" id="3.40.50.300:FF:000042">
    <property type="entry name" value="Maltose/maltodextrin ABC transporter, ATP-binding protein"/>
    <property type="match status" value="1"/>
</dbReference>
<dbReference type="PANTHER" id="PTHR43875">
    <property type="entry name" value="MALTODEXTRIN IMPORT ATP-BINDING PROTEIN MSMX"/>
    <property type="match status" value="1"/>
</dbReference>
<dbReference type="GO" id="GO:0005524">
    <property type="term" value="F:ATP binding"/>
    <property type="evidence" value="ECO:0007669"/>
    <property type="project" value="UniProtKB-KW"/>
</dbReference>
<dbReference type="InterPro" id="IPR027417">
    <property type="entry name" value="P-loop_NTPase"/>
</dbReference>
<keyword evidence="3" id="KW-0547">Nucleotide-binding</keyword>
<dbReference type="OrthoDB" id="18368at2157"/>
<dbReference type="Gene3D" id="3.40.50.300">
    <property type="entry name" value="P-loop containing nucleotide triphosphate hydrolases"/>
    <property type="match status" value="1"/>
</dbReference>
<dbReference type="SUPFAM" id="SSF52540">
    <property type="entry name" value="P-loop containing nucleoside triphosphate hydrolases"/>
    <property type="match status" value="1"/>
</dbReference>
<dbReference type="STRING" id="282676.B6F84_00270"/>